<dbReference type="OrthoDB" id="3980895at2759"/>
<keyword evidence="4" id="KW-0496">Mitochondrion</keyword>
<name>A0A1E3NFH6_9ASCO</name>
<protein>
    <recommendedName>
        <fullName evidence="6">Large ribosomal subunit protein mL50</fullName>
    </recommendedName>
</protein>
<dbReference type="GO" id="GO:0005739">
    <property type="term" value="C:mitochondrion"/>
    <property type="evidence" value="ECO:0007669"/>
    <property type="project" value="UniProtKB-SubCell"/>
</dbReference>
<dbReference type="GeneID" id="30181497"/>
<keyword evidence="8" id="KW-1185">Reference proteome</keyword>
<reference evidence="7 8" key="1">
    <citation type="journal article" date="2016" name="Proc. Natl. Acad. Sci. U.S.A.">
        <title>Comparative genomics of biotechnologically important yeasts.</title>
        <authorList>
            <person name="Riley R."/>
            <person name="Haridas S."/>
            <person name="Wolfe K.H."/>
            <person name="Lopes M.R."/>
            <person name="Hittinger C.T."/>
            <person name="Goeker M."/>
            <person name="Salamov A.A."/>
            <person name="Wisecaver J.H."/>
            <person name="Long T.M."/>
            <person name="Calvey C.H."/>
            <person name="Aerts A.L."/>
            <person name="Barry K.W."/>
            <person name="Choi C."/>
            <person name="Clum A."/>
            <person name="Coughlan A.Y."/>
            <person name="Deshpande S."/>
            <person name="Douglass A.P."/>
            <person name="Hanson S.J."/>
            <person name="Klenk H.-P."/>
            <person name="LaButti K.M."/>
            <person name="Lapidus A."/>
            <person name="Lindquist E.A."/>
            <person name="Lipzen A.M."/>
            <person name="Meier-Kolthoff J.P."/>
            <person name="Ohm R.A."/>
            <person name="Otillar R.P."/>
            <person name="Pangilinan J.L."/>
            <person name="Peng Y."/>
            <person name="Rokas A."/>
            <person name="Rosa C.A."/>
            <person name="Scheuner C."/>
            <person name="Sibirny A.A."/>
            <person name="Slot J.C."/>
            <person name="Stielow J.B."/>
            <person name="Sun H."/>
            <person name="Kurtzman C.P."/>
            <person name="Blackwell M."/>
            <person name="Grigoriev I.V."/>
            <person name="Jeffries T.W."/>
        </authorList>
    </citation>
    <scope>NUCLEOTIDE SEQUENCE [LARGE SCALE GENOMIC DNA]</scope>
    <source>
        <strain evidence="7 8">NRRL Y-2026</strain>
    </source>
</reference>
<accession>A0A1E3NFH6</accession>
<dbReference type="GO" id="GO:0005840">
    <property type="term" value="C:ribosome"/>
    <property type="evidence" value="ECO:0007669"/>
    <property type="project" value="UniProtKB-KW"/>
</dbReference>
<evidence type="ECO:0000256" key="2">
    <source>
        <dbReference type="ARBA" id="ARBA00008860"/>
    </source>
</evidence>
<evidence type="ECO:0000313" key="8">
    <source>
        <dbReference type="Proteomes" id="UP000094455"/>
    </source>
</evidence>
<evidence type="ECO:0000313" key="7">
    <source>
        <dbReference type="EMBL" id="ODQ44338.1"/>
    </source>
</evidence>
<evidence type="ECO:0000256" key="3">
    <source>
        <dbReference type="ARBA" id="ARBA00022980"/>
    </source>
</evidence>
<keyword evidence="5" id="KW-0687">Ribonucleoprotein</keyword>
<dbReference type="GO" id="GO:1990904">
    <property type="term" value="C:ribonucleoprotein complex"/>
    <property type="evidence" value="ECO:0007669"/>
    <property type="project" value="UniProtKB-KW"/>
</dbReference>
<dbReference type="InterPro" id="IPR018305">
    <property type="entry name" value="Ribosomal_m50"/>
</dbReference>
<gene>
    <name evidence="7" type="ORF">PICMEDRAFT_74589</name>
</gene>
<dbReference type="EMBL" id="KV454007">
    <property type="protein sequence ID" value="ODQ44338.1"/>
    <property type="molecule type" value="Genomic_DNA"/>
</dbReference>
<dbReference type="Pfam" id="PF10501">
    <property type="entry name" value="Ribosomal_L50"/>
    <property type="match status" value="1"/>
</dbReference>
<keyword evidence="3" id="KW-0689">Ribosomal protein</keyword>
<proteinExistence type="inferred from homology"/>
<dbReference type="AlphaFoldDB" id="A0A1E3NFH6"/>
<evidence type="ECO:0000256" key="4">
    <source>
        <dbReference type="ARBA" id="ARBA00023128"/>
    </source>
</evidence>
<evidence type="ECO:0000256" key="5">
    <source>
        <dbReference type="ARBA" id="ARBA00023274"/>
    </source>
</evidence>
<comment type="subcellular location">
    <subcellularLocation>
        <location evidence="1">Mitochondrion</location>
    </subcellularLocation>
</comment>
<dbReference type="Proteomes" id="UP000094455">
    <property type="component" value="Unassembled WGS sequence"/>
</dbReference>
<organism evidence="7 8">
    <name type="scientific">Pichia membranifaciens NRRL Y-2026</name>
    <dbReference type="NCBI Taxonomy" id="763406"/>
    <lineage>
        <taxon>Eukaryota</taxon>
        <taxon>Fungi</taxon>
        <taxon>Dikarya</taxon>
        <taxon>Ascomycota</taxon>
        <taxon>Saccharomycotina</taxon>
        <taxon>Pichiomycetes</taxon>
        <taxon>Pichiales</taxon>
        <taxon>Pichiaceae</taxon>
        <taxon>Pichia</taxon>
    </lineage>
</organism>
<sequence length="252" mass="29400">MYSASRTTQFCVKQQHRHFSVSRSSYSVLDYFKFFKKKNQDNTLQPRDTKEVIKEVEEKQDEIPIEEKIEILGRKNPRYTDKALIKENLKGFQIHRWIPRSNAFTSTLTADNYRSEIGSKLEAIFEEHKLSKEQPIDDLYVRFNVFKTIQKLFILPIPDSKFAVLNSFAAIESYLVAQLDPVLKHSKKTEFQPDAVDLDPAAFEGTNVSISEWTFESQKEKTYKKLMRKANKLEKLSVKEFNEKSSSQPASQ</sequence>
<dbReference type="RefSeq" id="XP_019015451.1">
    <property type="nucleotide sequence ID" value="XM_019164810.1"/>
</dbReference>
<comment type="similarity">
    <text evidence="2">Belongs to the mitochondrion-specific ribosomal protein mL50 family.</text>
</comment>
<evidence type="ECO:0000256" key="6">
    <source>
        <dbReference type="ARBA" id="ARBA00035183"/>
    </source>
</evidence>
<evidence type="ECO:0000256" key="1">
    <source>
        <dbReference type="ARBA" id="ARBA00004173"/>
    </source>
</evidence>